<dbReference type="SUPFAM" id="SSF56672">
    <property type="entry name" value="DNA/RNA polymerases"/>
    <property type="match status" value="1"/>
</dbReference>
<dbReference type="AlphaFoldDB" id="A0AAE0V612"/>
<gene>
    <name evidence="11" type="ORF">QTP70_030111</name>
</gene>
<name>A0AAE0V612_9TELE</name>
<dbReference type="InterPro" id="IPR001878">
    <property type="entry name" value="Znf_CCHC"/>
</dbReference>
<keyword evidence="7" id="KW-0479">Metal-binding</keyword>
<comment type="caution">
    <text evidence="11">The sequence shown here is derived from an EMBL/GenBank/DDBJ whole genome shotgun (WGS) entry which is preliminary data.</text>
</comment>
<evidence type="ECO:0000256" key="2">
    <source>
        <dbReference type="ARBA" id="ARBA00012180"/>
    </source>
</evidence>
<feature type="region of interest" description="Disordered" evidence="8">
    <location>
        <begin position="228"/>
        <end position="249"/>
    </location>
</feature>
<dbReference type="Gene3D" id="3.10.10.10">
    <property type="entry name" value="HIV Type 1 Reverse Transcriptase, subunit A, domain 1"/>
    <property type="match status" value="1"/>
</dbReference>
<evidence type="ECO:0000256" key="8">
    <source>
        <dbReference type="SAM" id="MobiDB-lite"/>
    </source>
</evidence>
<dbReference type="EC" id="3.1.26.4" evidence="2"/>
<evidence type="ECO:0000259" key="10">
    <source>
        <dbReference type="PROSITE" id="PS50878"/>
    </source>
</evidence>
<dbReference type="InterPro" id="IPR005162">
    <property type="entry name" value="Retrotrans_gag_dom"/>
</dbReference>
<feature type="domain" description="Reverse transcriptase" evidence="10">
    <location>
        <begin position="425"/>
        <end position="604"/>
    </location>
</feature>
<dbReference type="Pfam" id="PF17919">
    <property type="entry name" value="RT_RNaseH_2"/>
    <property type="match status" value="1"/>
</dbReference>
<proteinExistence type="inferred from homology"/>
<dbReference type="InterPro" id="IPR043502">
    <property type="entry name" value="DNA/RNA_pol_sf"/>
</dbReference>
<dbReference type="GO" id="GO:0003677">
    <property type="term" value="F:DNA binding"/>
    <property type="evidence" value="ECO:0007669"/>
    <property type="project" value="UniProtKB-KW"/>
</dbReference>
<keyword evidence="6" id="KW-0511">Multifunctional enzyme</keyword>
<keyword evidence="3" id="KW-0645">Protease</keyword>
<evidence type="ECO:0000256" key="3">
    <source>
        <dbReference type="ARBA" id="ARBA00022670"/>
    </source>
</evidence>
<evidence type="ECO:0000313" key="12">
    <source>
        <dbReference type="Proteomes" id="UP001274896"/>
    </source>
</evidence>
<organism evidence="11 12">
    <name type="scientific">Hemibagrus guttatus</name>
    <dbReference type="NCBI Taxonomy" id="175788"/>
    <lineage>
        <taxon>Eukaryota</taxon>
        <taxon>Metazoa</taxon>
        <taxon>Chordata</taxon>
        <taxon>Craniata</taxon>
        <taxon>Vertebrata</taxon>
        <taxon>Euteleostomi</taxon>
        <taxon>Actinopterygii</taxon>
        <taxon>Neopterygii</taxon>
        <taxon>Teleostei</taxon>
        <taxon>Ostariophysi</taxon>
        <taxon>Siluriformes</taxon>
        <taxon>Bagridae</taxon>
        <taxon>Hemibagrus</taxon>
    </lineage>
</organism>
<dbReference type="Gene3D" id="3.30.70.270">
    <property type="match status" value="2"/>
</dbReference>
<dbReference type="InterPro" id="IPR041577">
    <property type="entry name" value="RT_RNaseH_2"/>
</dbReference>
<comment type="similarity">
    <text evidence="1">Belongs to the beta type-B retroviral polymerase family. HERV class-II K(HML-2) pol subfamily.</text>
</comment>
<dbReference type="Pfam" id="PF03732">
    <property type="entry name" value="Retrotrans_gag"/>
    <property type="match status" value="1"/>
</dbReference>
<dbReference type="GO" id="GO:0006508">
    <property type="term" value="P:proteolysis"/>
    <property type="evidence" value="ECO:0007669"/>
    <property type="project" value="UniProtKB-KW"/>
</dbReference>
<dbReference type="InterPro" id="IPR036875">
    <property type="entry name" value="Znf_CCHC_sf"/>
</dbReference>
<evidence type="ECO:0000256" key="5">
    <source>
        <dbReference type="ARBA" id="ARBA00023125"/>
    </source>
</evidence>
<evidence type="ECO:0000256" key="6">
    <source>
        <dbReference type="ARBA" id="ARBA00023268"/>
    </source>
</evidence>
<dbReference type="GO" id="GO:0008270">
    <property type="term" value="F:zinc ion binding"/>
    <property type="evidence" value="ECO:0007669"/>
    <property type="project" value="UniProtKB-KW"/>
</dbReference>
<evidence type="ECO:0000256" key="4">
    <source>
        <dbReference type="ARBA" id="ARBA00022750"/>
    </source>
</evidence>
<reference evidence="11" key="1">
    <citation type="submission" date="2023-06" db="EMBL/GenBank/DDBJ databases">
        <title>Male Hemibagrus guttatus genome.</title>
        <authorList>
            <person name="Bian C."/>
        </authorList>
    </citation>
    <scope>NUCLEOTIDE SEQUENCE</scope>
    <source>
        <strain evidence="11">Male_cb2023</strain>
        <tissue evidence="11">Muscle</tissue>
    </source>
</reference>
<dbReference type="InterPro" id="IPR050951">
    <property type="entry name" value="Retrovirus_Pol_polyprotein"/>
</dbReference>
<dbReference type="PROSITE" id="PS50878">
    <property type="entry name" value="RT_POL"/>
    <property type="match status" value="1"/>
</dbReference>
<dbReference type="SUPFAM" id="SSF57756">
    <property type="entry name" value="Retrovirus zinc finger-like domains"/>
    <property type="match status" value="1"/>
</dbReference>
<dbReference type="PANTHER" id="PTHR37984">
    <property type="entry name" value="PROTEIN CBG26694"/>
    <property type="match status" value="1"/>
</dbReference>
<dbReference type="CDD" id="cd01647">
    <property type="entry name" value="RT_LTR"/>
    <property type="match status" value="1"/>
</dbReference>
<keyword evidence="4" id="KW-0378">Hydrolase</keyword>
<evidence type="ECO:0000256" key="1">
    <source>
        <dbReference type="ARBA" id="ARBA00010879"/>
    </source>
</evidence>
<dbReference type="FunFam" id="3.30.70.270:FF:000020">
    <property type="entry name" value="Transposon Tf2-6 polyprotein-like Protein"/>
    <property type="match status" value="1"/>
</dbReference>
<dbReference type="PANTHER" id="PTHR37984:SF5">
    <property type="entry name" value="PROTEIN NYNRIN-LIKE"/>
    <property type="match status" value="1"/>
</dbReference>
<dbReference type="InterPro" id="IPR043128">
    <property type="entry name" value="Rev_trsase/Diguanyl_cyclase"/>
</dbReference>
<evidence type="ECO:0000313" key="11">
    <source>
        <dbReference type="EMBL" id="KAK3543881.1"/>
    </source>
</evidence>
<evidence type="ECO:0000259" key="9">
    <source>
        <dbReference type="PROSITE" id="PS50158"/>
    </source>
</evidence>
<dbReference type="Pfam" id="PF00078">
    <property type="entry name" value="RVT_1"/>
    <property type="match status" value="1"/>
</dbReference>
<keyword evidence="4" id="KW-0064">Aspartyl protease</keyword>
<keyword evidence="12" id="KW-1185">Reference proteome</keyword>
<dbReference type="InterPro" id="IPR000477">
    <property type="entry name" value="RT_dom"/>
</dbReference>
<keyword evidence="7" id="KW-0863">Zinc-finger</keyword>
<dbReference type="GO" id="GO:0004190">
    <property type="term" value="F:aspartic-type endopeptidase activity"/>
    <property type="evidence" value="ECO:0007669"/>
    <property type="project" value="UniProtKB-KW"/>
</dbReference>
<keyword evidence="5" id="KW-0238">DNA-binding</keyword>
<evidence type="ECO:0000256" key="7">
    <source>
        <dbReference type="PROSITE-ProRule" id="PRU00047"/>
    </source>
</evidence>
<dbReference type="EMBL" id="JAUCMX010000006">
    <property type="protein sequence ID" value="KAK3543881.1"/>
    <property type="molecule type" value="Genomic_DNA"/>
</dbReference>
<dbReference type="GO" id="GO:0004523">
    <property type="term" value="F:RNA-DNA hybrid ribonuclease activity"/>
    <property type="evidence" value="ECO:0007669"/>
    <property type="project" value="UniProtKB-EC"/>
</dbReference>
<sequence>MSHSDSFQDLVDALCQALTVHPAPTPAPPAITSANTATTPSLLLYASPMAKPAPYSGSVEDCNGFLLQCSLVLEVQLHMFPTEQSKVAFLITQLSDKALLWAESIWSQNHPAVQPYSSFVDHFKEVFGKPSWDSSIGEELYNLKQGKMSVNEYALQFRTLAAKSGWNEQALLTSYRQGLDPQVRLHLAAYEDSIGLERFIQLSICFATRMQLCLEEHQGQAQLTSTLCRPGSVSPPEPAHEPMQLESSRLTPAERQRRLTQNLCLYCGAPGHVISACPIRPPRPMVSTIFPSIQKMKPLTTIGKLTAADVSIPVAALLDSGSAGNFISGALCRQLKLKTTDTLNHVPVCATSIESPLEKRSVDIPACYAPFSGVFCPKRASKLPPHRPWDCAIDLLPGESVPRGKIYPLSIPEEKAMEEYIEEALAQGYIRPSTSRAASSFFFMAKKDGGLRPCIDYRALNYITVKFRYPLPLVPVALEHLRGATVFTKLDLRSTYNLIRIREGDKWKTAFVTPTGHYEYLVMPYGLVNAPSIFQDFIHEVLREFFHKFVLVYIDDILIYSRSLAEHRHHIAEVLKHLREFQLFLKAEKCSFHQPSVQFLGYNIDSSGIQMDEGKVAAIKDWPTPTTVKELQRFLGFANFYRQFIQNYSSISNPLTSLLRNKPKSLSWTTSAKEAFNTLKEAFTTAPLLVHPDPDKPFIVEVDASTTRVGAILSQQQGNPSRLHPCAAFFYRKLNPAEVNYDIGNRELLAVKLALEE</sequence>
<feature type="domain" description="CCHC-type" evidence="9">
    <location>
        <begin position="264"/>
        <end position="278"/>
    </location>
</feature>
<accession>A0AAE0V612</accession>
<protein>
    <recommendedName>
        <fullName evidence="2">ribonuclease H</fullName>
        <ecNumber evidence="2">3.1.26.4</ecNumber>
    </recommendedName>
</protein>
<dbReference type="PROSITE" id="PS50158">
    <property type="entry name" value="ZF_CCHC"/>
    <property type="match status" value="1"/>
</dbReference>
<keyword evidence="7" id="KW-0862">Zinc</keyword>
<dbReference type="Proteomes" id="UP001274896">
    <property type="component" value="Unassembled WGS sequence"/>
</dbReference>